<comment type="similarity">
    <text evidence="1">Belongs to the AB hydrolase superfamily. AB hydrolase 2 family.</text>
</comment>
<protein>
    <recommendedName>
        <fullName evidence="3">Acyl-protein thioesterase 1</fullName>
        <ecNumber evidence="2">3.1.2.22</ecNumber>
    </recommendedName>
    <alternativeName>
        <fullName evidence="8">Palmitoyl-protein hydrolase</fullName>
    </alternativeName>
</protein>
<evidence type="ECO:0000256" key="3">
    <source>
        <dbReference type="ARBA" id="ARBA00014923"/>
    </source>
</evidence>
<evidence type="ECO:0000313" key="12">
    <source>
        <dbReference type="Proteomes" id="UP000696573"/>
    </source>
</evidence>
<evidence type="ECO:0000256" key="9">
    <source>
        <dbReference type="ARBA" id="ARBA00047337"/>
    </source>
</evidence>
<evidence type="ECO:0000256" key="6">
    <source>
        <dbReference type="ARBA" id="ARBA00022832"/>
    </source>
</evidence>
<name>A0A9N9YTT9_9HYPO</name>
<comment type="caution">
    <text evidence="11">The sequence shown here is derived from an EMBL/GenBank/DDBJ whole genome shotgun (WGS) entry which is preliminary data.</text>
</comment>
<dbReference type="AlphaFoldDB" id="A0A9N9YTT9"/>
<dbReference type="Pfam" id="PF02230">
    <property type="entry name" value="Abhydrolase_2"/>
    <property type="match status" value="1"/>
</dbReference>
<keyword evidence="4" id="KW-0719">Serine esterase</keyword>
<evidence type="ECO:0000256" key="4">
    <source>
        <dbReference type="ARBA" id="ARBA00022487"/>
    </source>
</evidence>
<evidence type="ECO:0000259" key="10">
    <source>
        <dbReference type="Pfam" id="PF02230"/>
    </source>
</evidence>
<keyword evidence="6" id="KW-0443">Lipid metabolism</keyword>
<dbReference type="GO" id="GO:0052689">
    <property type="term" value="F:carboxylic ester hydrolase activity"/>
    <property type="evidence" value="ECO:0007669"/>
    <property type="project" value="UniProtKB-KW"/>
</dbReference>
<comment type="catalytic activity">
    <reaction evidence="9">
        <text>S-hexadecanoyl-L-cysteinyl-[protein] + H2O = L-cysteinyl-[protein] + hexadecanoate + H(+)</text>
        <dbReference type="Rhea" id="RHEA:19233"/>
        <dbReference type="Rhea" id="RHEA-COMP:10131"/>
        <dbReference type="Rhea" id="RHEA-COMP:11032"/>
        <dbReference type="ChEBI" id="CHEBI:7896"/>
        <dbReference type="ChEBI" id="CHEBI:15377"/>
        <dbReference type="ChEBI" id="CHEBI:15378"/>
        <dbReference type="ChEBI" id="CHEBI:29950"/>
        <dbReference type="ChEBI" id="CHEBI:74151"/>
        <dbReference type="EC" id="3.1.2.22"/>
    </reaction>
</comment>
<keyword evidence="12" id="KW-1185">Reference proteome</keyword>
<dbReference type="InterPro" id="IPR003140">
    <property type="entry name" value="PLipase/COase/thioEstase"/>
</dbReference>
<evidence type="ECO:0000313" key="11">
    <source>
        <dbReference type="EMBL" id="CAH0034035.1"/>
    </source>
</evidence>
<keyword evidence="6" id="KW-0276">Fatty acid metabolism</keyword>
<evidence type="ECO:0000256" key="8">
    <source>
        <dbReference type="ARBA" id="ARBA00031195"/>
    </source>
</evidence>
<dbReference type="GO" id="GO:0005737">
    <property type="term" value="C:cytoplasm"/>
    <property type="evidence" value="ECO:0007669"/>
    <property type="project" value="TreeGrafter"/>
</dbReference>
<organism evidence="11 12">
    <name type="scientific">Clonostachys rhizophaga</name>
    <dbReference type="NCBI Taxonomy" id="160324"/>
    <lineage>
        <taxon>Eukaryota</taxon>
        <taxon>Fungi</taxon>
        <taxon>Dikarya</taxon>
        <taxon>Ascomycota</taxon>
        <taxon>Pezizomycotina</taxon>
        <taxon>Sordariomycetes</taxon>
        <taxon>Hypocreomycetidae</taxon>
        <taxon>Hypocreales</taxon>
        <taxon>Bionectriaceae</taxon>
        <taxon>Clonostachys</taxon>
    </lineage>
</organism>
<gene>
    <name evidence="11" type="ORF">CRHIZ90672A_00006904</name>
</gene>
<dbReference type="Gene3D" id="3.40.50.1820">
    <property type="entry name" value="alpha/beta hydrolase"/>
    <property type="match status" value="1"/>
</dbReference>
<dbReference type="GO" id="GO:0008474">
    <property type="term" value="F:palmitoyl-(protein) hydrolase activity"/>
    <property type="evidence" value="ECO:0007669"/>
    <property type="project" value="UniProtKB-EC"/>
</dbReference>
<evidence type="ECO:0000256" key="1">
    <source>
        <dbReference type="ARBA" id="ARBA00006499"/>
    </source>
</evidence>
<reference evidence="11" key="1">
    <citation type="submission" date="2021-10" db="EMBL/GenBank/DDBJ databases">
        <authorList>
            <person name="Piombo E."/>
        </authorList>
    </citation>
    <scope>NUCLEOTIDE SEQUENCE</scope>
</reference>
<keyword evidence="5" id="KW-0378">Hydrolase</keyword>
<dbReference type="InterPro" id="IPR050565">
    <property type="entry name" value="LYPA1-2/EST-like"/>
</dbReference>
<dbReference type="EMBL" id="CABFNQ020000748">
    <property type="protein sequence ID" value="CAH0034035.1"/>
    <property type="molecule type" value="Genomic_DNA"/>
</dbReference>
<dbReference type="OrthoDB" id="2418081at2759"/>
<comment type="function">
    <text evidence="7">Hydrolyzes fatty acids from S-acylated cysteine residues in proteins with a strong preference for palmitoylated G-alpha proteins over other acyl substrates. Mediates the deacylation of G-alpha proteins such as GPA1 in vivo, but has weak or no activity toward palmitoylated Ras proteins. Has weak lysophospholipase activity in vitro; however such activity may not exist in vivo.</text>
</comment>
<accession>A0A9N9YTT9</accession>
<dbReference type="PANTHER" id="PTHR10655:SF17">
    <property type="entry name" value="LYSOPHOSPHOLIPASE-LIKE PROTEIN 1"/>
    <property type="match status" value="1"/>
</dbReference>
<dbReference type="Proteomes" id="UP000696573">
    <property type="component" value="Unassembled WGS sequence"/>
</dbReference>
<dbReference type="InterPro" id="IPR029058">
    <property type="entry name" value="AB_hydrolase_fold"/>
</dbReference>
<dbReference type="SUPFAM" id="SSF53474">
    <property type="entry name" value="alpha/beta-Hydrolases"/>
    <property type="match status" value="1"/>
</dbReference>
<sequence>MSTAPAREDPLVLSPISGQHTATVIIIHGFGDSGHGWASAVEHIRRRHDRLDDVKFILPHAPNIPLSIANGRHPDEVLTSSPGRLSSLSACQGEDVSGVLETQSYIHSLIQTEIAAGIAPERIILGGFSQGGAISIFSGLAAPIKLGGIVALSCWVLLHKGFPEYIPDEDLNKDTPIFIGHGDQDWRIEYQVAIDSVALLEEAGYKITFHTYRRVFVPPVGIGHSVCREELNEIEEFLVSVLVNG</sequence>
<dbReference type="PANTHER" id="PTHR10655">
    <property type="entry name" value="LYSOPHOSPHOLIPASE-RELATED"/>
    <property type="match status" value="1"/>
</dbReference>
<evidence type="ECO:0000256" key="7">
    <source>
        <dbReference type="ARBA" id="ARBA00029392"/>
    </source>
</evidence>
<evidence type="ECO:0000256" key="5">
    <source>
        <dbReference type="ARBA" id="ARBA00022801"/>
    </source>
</evidence>
<proteinExistence type="inferred from homology"/>
<feature type="domain" description="Phospholipase/carboxylesterase/thioesterase" evidence="10">
    <location>
        <begin position="17"/>
        <end position="239"/>
    </location>
</feature>
<evidence type="ECO:0000256" key="2">
    <source>
        <dbReference type="ARBA" id="ARBA00012423"/>
    </source>
</evidence>
<dbReference type="GO" id="GO:0006631">
    <property type="term" value="P:fatty acid metabolic process"/>
    <property type="evidence" value="ECO:0007669"/>
    <property type="project" value="UniProtKB-KW"/>
</dbReference>
<dbReference type="EC" id="3.1.2.22" evidence="2"/>